<dbReference type="InterPro" id="IPR002421">
    <property type="entry name" value="5-3_exonuclease"/>
</dbReference>
<evidence type="ECO:0000256" key="4">
    <source>
        <dbReference type="ARBA" id="ARBA00049957"/>
    </source>
</evidence>
<protein>
    <recommendedName>
        <fullName evidence="5">5'-3' exonuclease</fullName>
    </recommendedName>
</protein>
<dbReference type="GO" id="GO:0033567">
    <property type="term" value="P:DNA replication, Okazaki fragment processing"/>
    <property type="evidence" value="ECO:0007669"/>
    <property type="project" value="InterPro"/>
</dbReference>
<dbReference type="GO" id="GO:0017108">
    <property type="term" value="F:5'-flap endonuclease activity"/>
    <property type="evidence" value="ECO:0007669"/>
    <property type="project" value="InterPro"/>
</dbReference>
<evidence type="ECO:0000259" key="6">
    <source>
        <dbReference type="SMART" id="SM00475"/>
    </source>
</evidence>
<dbReference type="Gene3D" id="1.10.150.20">
    <property type="entry name" value="5' to 3' exonuclease, C-terminal subdomain"/>
    <property type="match status" value="1"/>
</dbReference>
<keyword evidence="1" id="KW-0540">Nuclease</keyword>
<evidence type="ECO:0000256" key="3">
    <source>
        <dbReference type="ARBA" id="ARBA00023125"/>
    </source>
</evidence>
<dbReference type="EMBL" id="JABZQH010000383">
    <property type="protein sequence ID" value="MBF1353020.1"/>
    <property type="molecule type" value="Genomic_DNA"/>
</dbReference>
<dbReference type="InterPro" id="IPR038969">
    <property type="entry name" value="FEN"/>
</dbReference>
<dbReference type="InterPro" id="IPR008918">
    <property type="entry name" value="HhH2"/>
</dbReference>
<dbReference type="GO" id="GO:0008409">
    <property type="term" value="F:5'-3' exonuclease activity"/>
    <property type="evidence" value="ECO:0007669"/>
    <property type="project" value="InterPro"/>
</dbReference>
<feature type="domain" description="5'-3' exonuclease" evidence="6">
    <location>
        <begin position="1"/>
        <end position="240"/>
    </location>
</feature>
<dbReference type="FunFam" id="1.10.150.20:FF:000003">
    <property type="entry name" value="DNA polymerase I"/>
    <property type="match status" value="1"/>
</dbReference>
<dbReference type="InterPro" id="IPR020045">
    <property type="entry name" value="DNA_polI_H3TH"/>
</dbReference>
<dbReference type="SMART" id="SM00279">
    <property type="entry name" value="HhH2"/>
    <property type="match status" value="1"/>
</dbReference>
<dbReference type="SUPFAM" id="SSF47807">
    <property type="entry name" value="5' to 3' exonuclease, C-terminal subdomain"/>
    <property type="match status" value="1"/>
</dbReference>
<dbReference type="Pfam" id="PF02739">
    <property type="entry name" value="5_3_exonuc_N"/>
    <property type="match status" value="1"/>
</dbReference>
<dbReference type="InterPro" id="IPR020046">
    <property type="entry name" value="5-3_exonucl_a-hlix_arch_N"/>
</dbReference>
<gene>
    <name evidence="7" type="ORF">HXM71_07930</name>
</gene>
<sequence length="240" mass="26898">MKTLVIIDGKSVFYRGYYAMGNLSTAEGVPTSGVYGFATIAMEIVKKLKPNKVVVAWDKAHTSTAKRLAIYPEYKAGRVKPPEDFYAQIPYLKELISALGWDFLEADEYEADDIIGTLARQADEKHDYMTYIVSSDLDMLQIVDENTKMYRLLKGFSNIEEMDIQAIEEKYGILKSQFLDLKALKGDNSDNIPGVPGIGEKTAVKLLNQYGDIQGIYDHIEEITGSTQKKLIEGKDSVLM</sequence>
<dbReference type="Proteomes" id="UP000722050">
    <property type="component" value="Unassembled WGS sequence"/>
</dbReference>
<dbReference type="GO" id="GO:0003677">
    <property type="term" value="F:DNA binding"/>
    <property type="evidence" value="ECO:0007669"/>
    <property type="project" value="UniProtKB-KW"/>
</dbReference>
<organism evidence="7 8">
    <name type="scientific">Mogibacterium diversum</name>
    <dbReference type="NCBI Taxonomy" id="114527"/>
    <lineage>
        <taxon>Bacteria</taxon>
        <taxon>Bacillati</taxon>
        <taxon>Bacillota</taxon>
        <taxon>Clostridia</taxon>
        <taxon>Peptostreptococcales</taxon>
        <taxon>Anaerovoracaceae</taxon>
        <taxon>Mogibacterium</taxon>
    </lineage>
</organism>
<evidence type="ECO:0000313" key="8">
    <source>
        <dbReference type="Proteomes" id="UP000722050"/>
    </source>
</evidence>
<dbReference type="PANTHER" id="PTHR42646:SF2">
    <property type="entry name" value="5'-3' EXONUCLEASE FAMILY PROTEIN"/>
    <property type="match status" value="1"/>
</dbReference>
<evidence type="ECO:0000256" key="5">
    <source>
        <dbReference type="ARBA" id="ARBA00050026"/>
    </source>
</evidence>
<evidence type="ECO:0000256" key="1">
    <source>
        <dbReference type="ARBA" id="ARBA00022722"/>
    </source>
</evidence>
<evidence type="ECO:0000313" key="7">
    <source>
        <dbReference type="EMBL" id="MBF1353020.1"/>
    </source>
</evidence>
<comment type="function">
    <text evidence="4">5'-3' exonuclease acting preferentially on double-stranded DNA.</text>
</comment>
<dbReference type="InterPro" id="IPR029060">
    <property type="entry name" value="PIN-like_dom_sf"/>
</dbReference>
<evidence type="ECO:0000256" key="2">
    <source>
        <dbReference type="ARBA" id="ARBA00022801"/>
    </source>
</evidence>
<feature type="non-terminal residue" evidence="7">
    <location>
        <position position="240"/>
    </location>
</feature>
<dbReference type="AlphaFoldDB" id="A0A930EEZ9"/>
<keyword evidence="2" id="KW-0378">Hydrolase</keyword>
<dbReference type="SMART" id="SM00475">
    <property type="entry name" value="53EXOc"/>
    <property type="match status" value="1"/>
</dbReference>
<dbReference type="InterPro" id="IPR036279">
    <property type="entry name" value="5-3_exonuclease_C_sf"/>
</dbReference>
<dbReference type="SUPFAM" id="SSF88723">
    <property type="entry name" value="PIN domain-like"/>
    <property type="match status" value="1"/>
</dbReference>
<name>A0A930EEZ9_9FIRM</name>
<dbReference type="CDD" id="cd09898">
    <property type="entry name" value="H3TH_53EXO"/>
    <property type="match status" value="1"/>
</dbReference>
<dbReference type="PANTHER" id="PTHR42646">
    <property type="entry name" value="FLAP ENDONUCLEASE XNI"/>
    <property type="match status" value="1"/>
</dbReference>
<dbReference type="Gene3D" id="3.40.50.1010">
    <property type="entry name" value="5'-nuclease"/>
    <property type="match status" value="1"/>
</dbReference>
<dbReference type="CDD" id="cd09859">
    <property type="entry name" value="PIN_53EXO"/>
    <property type="match status" value="1"/>
</dbReference>
<accession>A0A930EEZ9</accession>
<comment type="caution">
    <text evidence="7">The sequence shown here is derived from an EMBL/GenBank/DDBJ whole genome shotgun (WGS) entry which is preliminary data.</text>
</comment>
<dbReference type="Pfam" id="PF01367">
    <property type="entry name" value="5_3_exonuc"/>
    <property type="match status" value="1"/>
</dbReference>
<reference evidence="7" key="1">
    <citation type="submission" date="2020-04" db="EMBL/GenBank/DDBJ databases">
        <title>Deep metagenomics examines the oral microbiome during advanced dental caries in children, revealing novel taxa and co-occurrences with host molecules.</title>
        <authorList>
            <person name="Baker J.L."/>
            <person name="Morton J.T."/>
            <person name="Dinis M."/>
            <person name="Alvarez R."/>
            <person name="Tran N.C."/>
            <person name="Knight R."/>
            <person name="Edlund A."/>
        </authorList>
    </citation>
    <scope>NUCLEOTIDE SEQUENCE</scope>
    <source>
        <strain evidence="7">JCVI_24_bin.8</strain>
    </source>
</reference>
<proteinExistence type="predicted"/>
<keyword evidence="3" id="KW-0238">DNA-binding</keyword>